<organism evidence="1 2">
    <name type="scientific">Heyndrickxia camelliae</name>
    <dbReference type="NCBI Taxonomy" id="1707093"/>
    <lineage>
        <taxon>Bacteria</taxon>
        <taxon>Bacillati</taxon>
        <taxon>Bacillota</taxon>
        <taxon>Bacilli</taxon>
        <taxon>Bacillales</taxon>
        <taxon>Bacillaceae</taxon>
        <taxon>Heyndrickxia</taxon>
    </lineage>
</organism>
<name>A0A2N3LFH8_9BACI</name>
<dbReference type="Proteomes" id="UP000233440">
    <property type="component" value="Unassembled WGS sequence"/>
</dbReference>
<reference evidence="1 2" key="1">
    <citation type="submission" date="2017-11" db="EMBL/GenBank/DDBJ databases">
        <title>Bacillus camelliae sp. nov., isolated from pu'er tea.</title>
        <authorList>
            <person name="Niu L."/>
        </authorList>
    </citation>
    <scope>NUCLEOTIDE SEQUENCE [LARGE SCALE GENOMIC DNA]</scope>
    <source>
        <strain evidence="1 2">7578-1</strain>
    </source>
</reference>
<dbReference type="EMBL" id="PIQO01000019">
    <property type="protein sequence ID" value="PKR83371.1"/>
    <property type="molecule type" value="Genomic_DNA"/>
</dbReference>
<dbReference type="AlphaFoldDB" id="A0A2N3LFH8"/>
<protein>
    <submittedName>
        <fullName evidence="1">Uncharacterized protein</fullName>
    </submittedName>
</protein>
<proteinExistence type="predicted"/>
<gene>
    <name evidence="1" type="ORF">CWO92_19525</name>
</gene>
<comment type="caution">
    <text evidence="1">The sequence shown here is derived from an EMBL/GenBank/DDBJ whole genome shotgun (WGS) entry which is preliminary data.</text>
</comment>
<evidence type="ECO:0000313" key="2">
    <source>
        <dbReference type="Proteomes" id="UP000233440"/>
    </source>
</evidence>
<keyword evidence="2" id="KW-1185">Reference proteome</keyword>
<dbReference type="RefSeq" id="WP_101355889.1">
    <property type="nucleotide sequence ID" value="NZ_PIQO01000019.1"/>
</dbReference>
<accession>A0A2N3LFH8</accession>
<dbReference type="OrthoDB" id="291991at2"/>
<sequence>MGTINFLPGMEGKGGFGFKDPDANLLSACNVTHQGQVYRAGLCLALFSWEDFSHGNNDY</sequence>
<evidence type="ECO:0000313" key="1">
    <source>
        <dbReference type="EMBL" id="PKR83371.1"/>
    </source>
</evidence>